<protein>
    <submittedName>
        <fullName evidence="1">Uncharacterized protein</fullName>
    </submittedName>
</protein>
<accession>A0A2P2JKM4</accession>
<dbReference type="AlphaFoldDB" id="A0A2P2JKM4"/>
<evidence type="ECO:0000313" key="1">
    <source>
        <dbReference type="EMBL" id="MBW93988.1"/>
    </source>
</evidence>
<proteinExistence type="predicted"/>
<sequence>MHKVEVHIQSFSFLLARYRYRVDILETVAINIKRDNYSIIYSFLQSIVSYLAGHCR</sequence>
<reference evidence="1" key="1">
    <citation type="submission" date="2018-02" db="EMBL/GenBank/DDBJ databases">
        <title>Rhizophora mucronata_Transcriptome.</title>
        <authorList>
            <person name="Meera S.P."/>
            <person name="Sreeshan A."/>
            <person name="Augustine A."/>
        </authorList>
    </citation>
    <scope>NUCLEOTIDE SEQUENCE</scope>
    <source>
        <tissue evidence="1">Leaf</tissue>
    </source>
</reference>
<organism evidence="1">
    <name type="scientific">Rhizophora mucronata</name>
    <name type="common">Asiatic mangrove</name>
    <dbReference type="NCBI Taxonomy" id="61149"/>
    <lineage>
        <taxon>Eukaryota</taxon>
        <taxon>Viridiplantae</taxon>
        <taxon>Streptophyta</taxon>
        <taxon>Embryophyta</taxon>
        <taxon>Tracheophyta</taxon>
        <taxon>Spermatophyta</taxon>
        <taxon>Magnoliopsida</taxon>
        <taxon>eudicotyledons</taxon>
        <taxon>Gunneridae</taxon>
        <taxon>Pentapetalae</taxon>
        <taxon>rosids</taxon>
        <taxon>fabids</taxon>
        <taxon>Malpighiales</taxon>
        <taxon>Rhizophoraceae</taxon>
        <taxon>Rhizophora</taxon>
    </lineage>
</organism>
<name>A0A2P2JKM4_RHIMU</name>
<dbReference type="EMBL" id="GGEC01013505">
    <property type="protein sequence ID" value="MBW93988.1"/>
    <property type="molecule type" value="Transcribed_RNA"/>
</dbReference>